<evidence type="ECO:0000256" key="8">
    <source>
        <dbReference type="ARBA" id="ARBA00023065"/>
    </source>
</evidence>
<dbReference type="AlphaFoldDB" id="A0AA38FSY9"/>
<feature type="transmembrane region" description="Helical" evidence="11">
    <location>
        <begin position="433"/>
        <end position="453"/>
    </location>
</feature>
<comment type="subcellular location">
    <subcellularLocation>
        <location evidence="2">Cell membrane</location>
    </subcellularLocation>
    <subcellularLocation>
        <location evidence="1">Endomembrane system</location>
        <topology evidence="1">Multi-pass membrane protein</topology>
    </subcellularLocation>
</comment>
<keyword evidence="8" id="KW-0406">Ion transport</keyword>
<proteinExistence type="inferred from homology"/>
<feature type="region of interest" description="Disordered" evidence="10">
    <location>
        <begin position="1"/>
        <end position="109"/>
    </location>
</feature>
<feature type="transmembrane region" description="Helical" evidence="11">
    <location>
        <begin position="553"/>
        <end position="578"/>
    </location>
</feature>
<dbReference type="GO" id="GO:0008308">
    <property type="term" value="F:voltage-gated monoatomic anion channel activity"/>
    <property type="evidence" value="ECO:0007669"/>
    <property type="project" value="InterPro"/>
</dbReference>
<evidence type="ECO:0000313" key="13">
    <source>
        <dbReference type="Proteomes" id="UP000824469"/>
    </source>
</evidence>
<dbReference type="OMA" id="LTEGPIF"/>
<dbReference type="EMBL" id="JAHRHJ020000007">
    <property type="protein sequence ID" value="KAH9309550.1"/>
    <property type="molecule type" value="Genomic_DNA"/>
</dbReference>
<feature type="compositionally biased region" description="Polar residues" evidence="10">
    <location>
        <begin position="1"/>
        <end position="11"/>
    </location>
</feature>
<comment type="similarity">
    <text evidence="3">Belongs to the SLAC1 S-type anion channel family.</text>
</comment>
<keyword evidence="13" id="KW-1185">Reference proteome</keyword>
<name>A0AA38FSY9_TAXCH</name>
<dbReference type="GO" id="GO:0006873">
    <property type="term" value="P:intracellular monoatomic ion homeostasis"/>
    <property type="evidence" value="ECO:0007669"/>
    <property type="project" value="InterPro"/>
</dbReference>
<dbReference type="Pfam" id="PF03595">
    <property type="entry name" value="SLAC1"/>
    <property type="match status" value="1"/>
</dbReference>
<evidence type="ECO:0000256" key="11">
    <source>
        <dbReference type="SAM" id="Phobius"/>
    </source>
</evidence>
<keyword evidence="5" id="KW-1003">Cell membrane</keyword>
<dbReference type="PANTHER" id="PTHR31269">
    <property type="entry name" value="S-TYPE ANION CHANNEL SLAH3"/>
    <property type="match status" value="1"/>
</dbReference>
<feature type="transmembrane region" description="Helical" evidence="11">
    <location>
        <begin position="308"/>
        <end position="327"/>
    </location>
</feature>
<feature type="transmembrane region" description="Helical" evidence="11">
    <location>
        <begin position="465"/>
        <end position="484"/>
    </location>
</feature>
<evidence type="ECO:0000256" key="3">
    <source>
        <dbReference type="ARBA" id="ARBA00007808"/>
    </source>
</evidence>
<evidence type="ECO:0000313" key="12">
    <source>
        <dbReference type="EMBL" id="KAH9309550.1"/>
    </source>
</evidence>
<evidence type="ECO:0000256" key="2">
    <source>
        <dbReference type="ARBA" id="ARBA00004236"/>
    </source>
</evidence>
<feature type="transmembrane region" description="Helical" evidence="11">
    <location>
        <begin position="496"/>
        <end position="516"/>
    </location>
</feature>
<dbReference type="InterPro" id="IPR038665">
    <property type="entry name" value="Voltage-dep_anion_channel_sf"/>
</dbReference>
<gene>
    <name evidence="12" type="ORF">KI387_037461</name>
</gene>
<organism evidence="12 13">
    <name type="scientific">Taxus chinensis</name>
    <name type="common">Chinese yew</name>
    <name type="synonym">Taxus wallichiana var. chinensis</name>
    <dbReference type="NCBI Taxonomy" id="29808"/>
    <lineage>
        <taxon>Eukaryota</taxon>
        <taxon>Viridiplantae</taxon>
        <taxon>Streptophyta</taxon>
        <taxon>Embryophyta</taxon>
        <taxon>Tracheophyta</taxon>
        <taxon>Spermatophyta</taxon>
        <taxon>Pinopsida</taxon>
        <taxon>Pinidae</taxon>
        <taxon>Conifers II</taxon>
        <taxon>Cupressales</taxon>
        <taxon>Taxaceae</taxon>
        <taxon>Taxus</taxon>
    </lineage>
</organism>
<comment type="caution">
    <text evidence="12">The sequence shown here is derived from an EMBL/GenBank/DDBJ whole genome shotgun (WGS) entry which is preliminary data.</text>
</comment>
<evidence type="ECO:0000256" key="6">
    <source>
        <dbReference type="ARBA" id="ARBA00022692"/>
    </source>
</evidence>
<feature type="transmembrane region" description="Helical" evidence="11">
    <location>
        <begin position="266"/>
        <end position="288"/>
    </location>
</feature>
<evidence type="ECO:0000256" key="10">
    <source>
        <dbReference type="SAM" id="MobiDB-lite"/>
    </source>
</evidence>
<dbReference type="InterPro" id="IPR030183">
    <property type="entry name" value="SLAC/SLAH"/>
</dbReference>
<feature type="transmembrane region" description="Helical" evidence="11">
    <location>
        <begin position="373"/>
        <end position="391"/>
    </location>
</feature>
<evidence type="ECO:0000256" key="7">
    <source>
        <dbReference type="ARBA" id="ARBA00022989"/>
    </source>
</evidence>
<feature type="transmembrane region" description="Helical" evidence="11">
    <location>
        <begin position="522"/>
        <end position="541"/>
    </location>
</feature>
<feature type="compositionally biased region" description="Polar residues" evidence="10">
    <location>
        <begin position="24"/>
        <end position="34"/>
    </location>
</feature>
<dbReference type="Proteomes" id="UP000824469">
    <property type="component" value="Unassembled WGS sequence"/>
</dbReference>
<dbReference type="GO" id="GO:0005886">
    <property type="term" value="C:plasma membrane"/>
    <property type="evidence" value="ECO:0007669"/>
    <property type="project" value="UniProtKB-SubCell"/>
</dbReference>
<evidence type="ECO:0000256" key="1">
    <source>
        <dbReference type="ARBA" id="ARBA00004127"/>
    </source>
</evidence>
<dbReference type="CDD" id="cd09323">
    <property type="entry name" value="TDT_SLAC1_like"/>
    <property type="match status" value="1"/>
</dbReference>
<dbReference type="GO" id="GO:0012505">
    <property type="term" value="C:endomembrane system"/>
    <property type="evidence" value="ECO:0007669"/>
    <property type="project" value="UniProtKB-SubCell"/>
</dbReference>
<feature type="compositionally biased region" description="Polar residues" evidence="10">
    <location>
        <begin position="79"/>
        <end position="96"/>
    </location>
</feature>
<keyword evidence="4" id="KW-0813">Transport</keyword>
<evidence type="ECO:0000256" key="4">
    <source>
        <dbReference type="ARBA" id="ARBA00022448"/>
    </source>
</evidence>
<keyword evidence="9 11" id="KW-0472">Membrane</keyword>
<feature type="compositionally biased region" description="Polar residues" evidence="10">
    <location>
        <begin position="46"/>
        <end position="63"/>
    </location>
</feature>
<reference evidence="12 13" key="1">
    <citation type="journal article" date="2021" name="Nat. Plants">
        <title>The Taxus genome provides insights into paclitaxel biosynthesis.</title>
        <authorList>
            <person name="Xiong X."/>
            <person name="Gou J."/>
            <person name="Liao Q."/>
            <person name="Li Y."/>
            <person name="Zhou Q."/>
            <person name="Bi G."/>
            <person name="Li C."/>
            <person name="Du R."/>
            <person name="Wang X."/>
            <person name="Sun T."/>
            <person name="Guo L."/>
            <person name="Liang H."/>
            <person name="Lu P."/>
            <person name="Wu Y."/>
            <person name="Zhang Z."/>
            <person name="Ro D.K."/>
            <person name="Shang Y."/>
            <person name="Huang S."/>
            <person name="Yan J."/>
        </authorList>
    </citation>
    <scope>NUCLEOTIDE SEQUENCE [LARGE SCALE GENOMIC DNA]</scope>
    <source>
        <strain evidence="12">Ta-2019</strain>
    </source>
</reference>
<dbReference type="InterPro" id="IPR004695">
    <property type="entry name" value="SLAC1/Mae1/Ssu1/TehA"/>
</dbReference>
<evidence type="ECO:0000256" key="9">
    <source>
        <dbReference type="ARBA" id="ARBA00023136"/>
    </source>
</evidence>
<feature type="transmembrane region" description="Helical" evidence="11">
    <location>
        <begin position="348"/>
        <end position="367"/>
    </location>
</feature>
<sequence>MESFKFSTSAGAASPENLPRLLQVMSSETKTSLSFDRYDSDIENPHQATPKSTLGSLPDQSPVRTFDAARAIPSKNIPGHSSYQPRSSVVSGSPLQSHERSISMPSSSAKFQMEGAKKVVFQAQKVDEDAKKSELKNPSCVSLNFAEIKPQKQIKAYSQPIPTGNAYAEAIANGTIPNVPGDRHNCDSRSKDNNYDYFRTKPGKIEHQLSRLRGKQPEGYNGVRPGDCEIESLSARRYFDALQGPELEILRDSEELVLPTDKQWPFLLRFPVSFFGVCLGVGSQAMLWKTLSATPSMRFLHVPEIVNLVLWSVALLTFIIISTVYASKCIFYFEAVRREYYHPVRVNFFFAPWIACMFLAIGVPPHIAISVHPAVWCVLMTPLLCLELKIYGQWMSGGDRRLSKVANPSNHLSIVGNFVGALLGAATGWKEGAIFFFAVGLAHYIVLFVTLYQRLPTNETLSQELHPVFFLFVAAPSVASVAWERIQGDFDCVSKIAYFIALFLYTSLAVRLNFFCGFRFSIAWWAYTFPTTGAAIAAIKYSNKIRHPITQSLAVTLAVISSLTVFTMLVSTLLHALVWDTLVPNDIAIAITDRKHRARKKYKKSALDKMDTGISYSVITD</sequence>
<feature type="non-terminal residue" evidence="12">
    <location>
        <position position="621"/>
    </location>
</feature>
<dbReference type="Gene3D" id="1.50.10.150">
    <property type="entry name" value="Voltage-dependent anion channel"/>
    <property type="match status" value="1"/>
</dbReference>
<accession>A0AA38FSY9</accession>
<protein>
    <submittedName>
        <fullName evidence="12">Uncharacterized protein</fullName>
    </submittedName>
</protein>
<evidence type="ECO:0000256" key="5">
    <source>
        <dbReference type="ARBA" id="ARBA00022475"/>
    </source>
</evidence>
<keyword evidence="7 11" id="KW-1133">Transmembrane helix</keyword>
<keyword evidence="6 11" id="KW-0812">Transmembrane</keyword>
<dbReference type="PANTHER" id="PTHR31269:SF2">
    <property type="entry name" value="S-TYPE ANION CHANNEL SLAH3"/>
    <property type="match status" value="1"/>
</dbReference>